<comment type="caution">
    <text evidence="1">The sequence shown here is derived from an EMBL/GenBank/DDBJ whole genome shotgun (WGS) entry which is preliminary data.</text>
</comment>
<gene>
    <name evidence="1" type="ORF">CDL12_15355</name>
</gene>
<name>A0A2G9H3E3_9LAMI</name>
<keyword evidence="2" id="KW-1185">Reference proteome</keyword>
<accession>A0A2G9H3E3</accession>
<evidence type="ECO:0000313" key="2">
    <source>
        <dbReference type="Proteomes" id="UP000231279"/>
    </source>
</evidence>
<evidence type="ECO:0008006" key="3">
    <source>
        <dbReference type="Google" id="ProtNLM"/>
    </source>
</evidence>
<dbReference type="OrthoDB" id="1737433at2759"/>
<dbReference type="EMBL" id="NKXS01002809">
    <property type="protein sequence ID" value="PIN12038.1"/>
    <property type="molecule type" value="Genomic_DNA"/>
</dbReference>
<dbReference type="PANTHER" id="PTHR33325">
    <property type="entry name" value="ZINC FINGER, CCHC-TYPE-RELATED"/>
    <property type="match status" value="1"/>
</dbReference>
<dbReference type="Proteomes" id="UP000231279">
    <property type="component" value="Unassembled WGS sequence"/>
</dbReference>
<sequence length="259" mass="29910">MANLTKFEFVPLDISEKNYLSWVVDVEMHLDAMGLGNTIVEKNEATIQNRTKAMIFLCHHLDESLKIEYLAVKDPVDLWKNLKERYNHLKLVGLPKARYDWLHLWLQDFKSISECDSAMFKITSQLKLCGEDIFDGDIPFPEVNATNFSNSGRGRGRSCGKEAFQRREILMRKNLRNPRRIMIILVFGAVLKDIGLVTLVSTPKHLVEIYQASLKKKNKSVELIFFSFFDISHFDVVDFFEDPEVKIDHLIGDGNVQNN</sequence>
<evidence type="ECO:0000313" key="1">
    <source>
        <dbReference type="EMBL" id="PIN12038.1"/>
    </source>
</evidence>
<dbReference type="AlphaFoldDB" id="A0A2G9H3E3"/>
<organism evidence="1 2">
    <name type="scientific">Handroanthus impetiginosus</name>
    <dbReference type="NCBI Taxonomy" id="429701"/>
    <lineage>
        <taxon>Eukaryota</taxon>
        <taxon>Viridiplantae</taxon>
        <taxon>Streptophyta</taxon>
        <taxon>Embryophyta</taxon>
        <taxon>Tracheophyta</taxon>
        <taxon>Spermatophyta</taxon>
        <taxon>Magnoliopsida</taxon>
        <taxon>eudicotyledons</taxon>
        <taxon>Gunneridae</taxon>
        <taxon>Pentapetalae</taxon>
        <taxon>asterids</taxon>
        <taxon>lamiids</taxon>
        <taxon>Lamiales</taxon>
        <taxon>Bignoniaceae</taxon>
        <taxon>Crescentiina</taxon>
        <taxon>Tabebuia alliance</taxon>
        <taxon>Handroanthus</taxon>
    </lineage>
</organism>
<dbReference type="PANTHER" id="PTHR33325:SF11">
    <property type="entry name" value="COLD SHOCK DOMAIN-CONTAINING PROTEIN 4-LIKE"/>
    <property type="match status" value="1"/>
</dbReference>
<proteinExistence type="predicted"/>
<reference evidence="2" key="1">
    <citation type="journal article" date="2018" name="Gigascience">
        <title>Genome assembly of the Pink Ipe (Handroanthus impetiginosus, Bignoniaceae), a highly valued, ecologically keystone Neotropical timber forest tree.</title>
        <authorList>
            <person name="Silva-Junior O.B."/>
            <person name="Grattapaglia D."/>
            <person name="Novaes E."/>
            <person name="Collevatti R.G."/>
        </authorList>
    </citation>
    <scope>NUCLEOTIDE SEQUENCE [LARGE SCALE GENOMIC DNA]</scope>
    <source>
        <strain evidence="2">cv. UFG-1</strain>
    </source>
</reference>
<protein>
    <recommendedName>
        <fullName evidence="3">DUF4219 domain-containing protein</fullName>
    </recommendedName>
</protein>